<dbReference type="EMBL" id="CAEZXM010000155">
    <property type="protein sequence ID" value="CAB4694415.1"/>
    <property type="molecule type" value="Genomic_DNA"/>
</dbReference>
<accession>A0A6J6PCP8</accession>
<dbReference type="PANTHER" id="PTHR40257">
    <property type="match status" value="1"/>
</dbReference>
<reference evidence="1" key="1">
    <citation type="submission" date="2020-05" db="EMBL/GenBank/DDBJ databases">
        <authorList>
            <person name="Chiriac C."/>
            <person name="Salcher M."/>
            <person name="Ghai R."/>
            <person name="Kavagutti S V."/>
        </authorList>
    </citation>
    <scope>NUCLEOTIDE SEQUENCE</scope>
</reference>
<protein>
    <submittedName>
        <fullName evidence="1">Unannotated protein</fullName>
    </submittedName>
</protein>
<dbReference type="Gene3D" id="3.30.70.100">
    <property type="match status" value="1"/>
</dbReference>
<organism evidence="1">
    <name type="scientific">freshwater metagenome</name>
    <dbReference type="NCBI Taxonomy" id="449393"/>
    <lineage>
        <taxon>unclassified sequences</taxon>
        <taxon>metagenomes</taxon>
        <taxon>ecological metagenomes</taxon>
    </lineage>
</organism>
<name>A0A6J6PCP8_9ZZZZ</name>
<dbReference type="AlphaFoldDB" id="A0A6J6PCP8"/>
<gene>
    <name evidence="1" type="ORF">UFOPK2366_00925</name>
</gene>
<dbReference type="PANTHER" id="PTHR40257:SF1">
    <property type="entry name" value="DUF1330 DOMAIN-CONTAINING PROTEIN"/>
    <property type="match status" value="1"/>
</dbReference>
<evidence type="ECO:0000313" key="1">
    <source>
        <dbReference type="EMBL" id="CAB4694415.1"/>
    </source>
</evidence>
<proteinExistence type="predicted"/>
<dbReference type="SUPFAM" id="SSF54909">
    <property type="entry name" value="Dimeric alpha+beta barrel"/>
    <property type="match status" value="1"/>
</dbReference>
<dbReference type="InterPro" id="IPR011008">
    <property type="entry name" value="Dimeric_a/b-barrel"/>
</dbReference>
<sequence length="140" mass="15950">MSKTHGMFHIDANEEALEAMRHEDPSQPIVMLNLLRFRDQALEGFGVDGLTGQQAFQRYGQLNEGEGVRFDSEPIWLGLSNRTIIGDEQWDVAILVRYPTRQHFIDKLDDPTYREISLVRAAALIDSRLIELTQLLPALS</sequence>